<evidence type="ECO:0000313" key="1">
    <source>
        <dbReference type="EMBL" id="ANH73684.1"/>
    </source>
</evidence>
<evidence type="ECO:0000313" key="2">
    <source>
        <dbReference type="Proteomes" id="UP000077927"/>
    </source>
</evidence>
<sequence length="40" mass="4816">MKRFHTSACFKADTKYTRNRNAMHLPLPMSCEVEQCFEHR</sequence>
<dbReference type="Proteomes" id="UP000077927">
    <property type="component" value="Chromosome 1"/>
</dbReference>
<gene>
    <name evidence="1" type="ORF">ACS15_0676</name>
</gene>
<name>A0AAC9BIV9_9RALS</name>
<protein>
    <submittedName>
        <fullName evidence="1">Uncharacterized protein</fullName>
    </submittedName>
</protein>
<accession>A0AAC9BIV9</accession>
<dbReference type="EMBL" id="CP012605">
    <property type="protein sequence ID" value="ANH73684.1"/>
    <property type="molecule type" value="Genomic_DNA"/>
</dbReference>
<dbReference type="KEGG" id="rin:ACS15_0676"/>
<proteinExistence type="predicted"/>
<reference evidence="1 2" key="1">
    <citation type="submission" date="2015-09" db="EMBL/GenBank/DDBJ databases">
        <authorList>
            <person name="Xu Y."/>
            <person name="Nagy A."/>
            <person name="Liu N.T."/>
            <person name="Nou X."/>
        </authorList>
    </citation>
    <scope>NUCLEOTIDE SEQUENCE [LARGE SCALE GENOMIC DNA]</scope>
    <source>
        <strain evidence="1 2">FC1138</strain>
    </source>
</reference>
<dbReference type="AlphaFoldDB" id="A0AAC9BIV9"/>
<organism evidence="1 2">
    <name type="scientific">Ralstonia insidiosa</name>
    <dbReference type="NCBI Taxonomy" id="190721"/>
    <lineage>
        <taxon>Bacteria</taxon>
        <taxon>Pseudomonadati</taxon>
        <taxon>Pseudomonadota</taxon>
        <taxon>Betaproteobacteria</taxon>
        <taxon>Burkholderiales</taxon>
        <taxon>Burkholderiaceae</taxon>
        <taxon>Ralstonia</taxon>
    </lineage>
</organism>